<organism evidence="3 4">
    <name type="scientific">Ambispora leptoticha</name>
    <dbReference type="NCBI Taxonomy" id="144679"/>
    <lineage>
        <taxon>Eukaryota</taxon>
        <taxon>Fungi</taxon>
        <taxon>Fungi incertae sedis</taxon>
        <taxon>Mucoromycota</taxon>
        <taxon>Glomeromycotina</taxon>
        <taxon>Glomeromycetes</taxon>
        <taxon>Archaeosporales</taxon>
        <taxon>Ambisporaceae</taxon>
        <taxon>Ambispora</taxon>
    </lineage>
</organism>
<feature type="region of interest" description="Disordered" evidence="2">
    <location>
        <begin position="161"/>
        <end position="201"/>
    </location>
</feature>
<sequence length="244" mass="28301">MTTSSTSSTNVRKRKTLSENDNAIQRRKQRNRAKELRAKASSLCNEWSDLKRNLEVLDNKYKHLLETRKMNEKYFRDYEKRTNEASTIKDYIISSNAKVQRAQGRELEKIISNLDEELPDLKQKIEIEKDNYENLFESYERNESGFAPDLSFADDLFMGENNTNNINNNGNNNSDDIESNRNESNDLSMGDNNTNNQNQLNNNADIDFTSLLNNDDLDSLFNSLFNNDDLDNSLFNSLLSTMMM</sequence>
<reference evidence="3" key="1">
    <citation type="submission" date="2021-06" db="EMBL/GenBank/DDBJ databases">
        <authorList>
            <person name="Kallberg Y."/>
            <person name="Tangrot J."/>
            <person name="Rosling A."/>
        </authorList>
    </citation>
    <scope>NUCLEOTIDE SEQUENCE</scope>
    <source>
        <strain evidence="3">FL130A</strain>
    </source>
</reference>
<comment type="caution">
    <text evidence="3">The sequence shown here is derived from an EMBL/GenBank/DDBJ whole genome shotgun (WGS) entry which is preliminary data.</text>
</comment>
<gene>
    <name evidence="3" type="ORF">ALEPTO_LOCUS2057</name>
</gene>
<proteinExistence type="predicted"/>
<evidence type="ECO:0000256" key="2">
    <source>
        <dbReference type="SAM" id="MobiDB-lite"/>
    </source>
</evidence>
<dbReference type="AlphaFoldDB" id="A0A9N8W381"/>
<name>A0A9N8W381_9GLOM</name>
<dbReference type="Proteomes" id="UP000789508">
    <property type="component" value="Unassembled WGS sequence"/>
</dbReference>
<evidence type="ECO:0000313" key="4">
    <source>
        <dbReference type="Proteomes" id="UP000789508"/>
    </source>
</evidence>
<evidence type="ECO:0000256" key="1">
    <source>
        <dbReference type="SAM" id="Coils"/>
    </source>
</evidence>
<keyword evidence="1" id="KW-0175">Coiled coil</keyword>
<accession>A0A9N8W381</accession>
<keyword evidence="4" id="KW-1185">Reference proteome</keyword>
<dbReference type="EMBL" id="CAJVPS010000271">
    <property type="protein sequence ID" value="CAG8471970.1"/>
    <property type="molecule type" value="Genomic_DNA"/>
</dbReference>
<evidence type="ECO:0000313" key="3">
    <source>
        <dbReference type="EMBL" id="CAG8471970.1"/>
    </source>
</evidence>
<feature type="coiled-coil region" evidence="1">
    <location>
        <begin position="104"/>
        <end position="142"/>
    </location>
</feature>
<feature type="compositionally biased region" description="Low complexity" evidence="2">
    <location>
        <begin position="161"/>
        <end position="174"/>
    </location>
</feature>
<protein>
    <submittedName>
        <fullName evidence="3">476_t:CDS:1</fullName>
    </submittedName>
</protein>
<feature type="compositionally biased region" description="Polar residues" evidence="2">
    <location>
        <begin position="1"/>
        <end position="10"/>
    </location>
</feature>
<feature type="region of interest" description="Disordered" evidence="2">
    <location>
        <begin position="1"/>
        <end position="35"/>
    </location>
</feature>
<feature type="compositionally biased region" description="Low complexity" evidence="2">
    <location>
        <begin position="192"/>
        <end position="201"/>
    </location>
</feature>